<sequence length="25" mass="2790">MNGKDLKKNPCQICGNLSNKGLHYN</sequence>
<reference evidence="2" key="1">
    <citation type="submission" date="2022-11" db="UniProtKB">
        <authorList>
            <consortium name="WormBaseParasite"/>
        </authorList>
    </citation>
    <scope>IDENTIFICATION</scope>
</reference>
<evidence type="ECO:0000313" key="2">
    <source>
        <dbReference type="WBParaSite" id="ACRNAN_scaffold4965.g21652.t1"/>
    </source>
</evidence>
<dbReference type="Proteomes" id="UP000887540">
    <property type="component" value="Unplaced"/>
</dbReference>
<proteinExistence type="predicted"/>
<organism evidence="1 2">
    <name type="scientific">Acrobeloides nanus</name>
    <dbReference type="NCBI Taxonomy" id="290746"/>
    <lineage>
        <taxon>Eukaryota</taxon>
        <taxon>Metazoa</taxon>
        <taxon>Ecdysozoa</taxon>
        <taxon>Nematoda</taxon>
        <taxon>Chromadorea</taxon>
        <taxon>Rhabditida</taxon>
        <taxon>Tylenchina</taxon>
        <taxon>Cephalobomorpha</taxon>
        <taxon>Cephaloboidea</taxon>
        <taxon>Cephalobidae</taxon>
        <taxon>Acrobeloides</taxon>
    </lineage>
</organism>
<protein>
    <submittedName>
        <fullName evidence="2">Uncharacterized protein</fullName>
    </submittedName>
</protein>
<dbReference type="AlphaFoldDB" id="A0A914E0V4"/>
<name>A0A914E0V4_9BILA</name>
<keyword evidence="1" id="KW-1185">Reference proteome</keyword>
<accession>A0A914E0V4</accession>
<evidence type="ECO:0000313" key="1">
    <source>
        <dbReference type="Proteomes" id="UP000887540"/>
    </source>
</evidence>
<dbReference type="WBParaSite" id="ACRNAN_scaffold4965.g21652.t1">
    <property type="protein sequence ID" value="ACRNAN_scaffold4965.g21652.t1"/>
    <property type="gene ID" value="ACRNAN_scaffold4965.g21652"/>
</dbReference>